<sequence>MNNTQHSAARAPGHEHIPIYPQGFIAVRIIQLILAVLIMGLSAYSVYLLAYDGNSFILAVAIMTLISSIYHLVAKYGAPYIYNYWAVLGLDIFFIVMWLSAFALQASRVAPLFAYLSPSYSSYDSSYISGYDSSYDTGYYYTYTVYGISWLGAQAGASALGGIQFILHIVALIIHSIRLHRHRAAGLHCMPGMPRTLPNPVTAGPATGGFVAAEKSAYELQQQQQQQQPPIYQHQTAPAFNPQHQPQQQGGYPGQGQSFYAPQSPQSPPPPQQLVAQQTGGSSYVSTPVKMPPQLPGN</sequence>
<organism evidence="8 9">
    <name type="scientific">Madurella fahalii</name>
    <dbReference type="NCBI Taxonomy" id="1157608"/>
    <lineage>
        <taxon>Eukaryota</taxon>
        <taxon>Fungi</taxon>
        <taxon>Dikarya</taxon>
        <taxon>Ascomycota</taxon>
        <taxon>Pezizomycotina</taxon>
        <taxon>Sordariomycetes</taxon>
        <taxon>Sordariomycetidae</taxon>
        <taxon>Sordariales</taxon>
        <taxon>Sordariales incertae sedis</taxon>
        <taxon>Madurella</taxon>
    </lineage>
</organism>
<dbReference type="PANTHER" id="PTHR37451:SF4">
    <property type="entry name" value="MARVEL DOMAIN-CONTAINING PROTEIN"/>
    <property type="match status" value="1"/>
</dbReference>
<evidence type="ECO:0000313" key="9">
    <source>
        <dbReference type="Proteomes" id="UP001628179"/>
    </source>
</evidence>
<gene>
    <name evidence="8" type="ORF">MFIFM68171_01267</name>
</gene>
<evidence type="ECO:0000256" key="2">
    <source>
        <dbReference type="ARBA" id="ARBA00022692"/>
    </source>
</evidence>
<dbReference type="Proteomes" id="UP001628179">
    <property type="component" value="Unassembled WGS sequence"/>
</dbReference>
<evidence type="ECO:0000256" key="3">
    <source>
        <dbReference type="ARBA" id="ARBA00022989"/>
    </source>
</evidence>
<accession>A0ABQ0FZY3</accession>
<evidence type="ECO:0000256" key="5">
    <source>
        <dbReference type="SAM" id="MobiDB-lite"/>
    </source>
</evidence>
<feature type="transmembrane region" description="Helical" evidence="6">
    <location>
        <begin position="148"/>
        <end position="174"/>
    </location>
</feature>
<reference evidence="8 9" key="1">
    <citation type="submission" date="2024-09" db="EMBL/GenBank/DDBJ databases">
        <title>Itraconazole resistance in Madurella fahalii resulting from another homologue of gene encoding cytochrome P450 14-alpha sterol demethylase (CYP51).</title>
        <authorList>
            <person name="Yoshioka I."/>
            <person name="Fahal A.H."/>
            <person name="Kaneko S."/>
            <person name="Yaguchi T."/>
        </authorList>
    </citation>
    <scope>NUCLEOTIDE SEQUENCE [LARGE SCALE GENOMIC DNA]</scope>
    <source>
        <strain evidence="8 9">IFM 68171</strain>
    </source>
</reference>
<feature type="transmembrane region" description="Helical" evidence="6">
    <location>
        <begin position="85"/>
        <end position="106"/>
    </location>
</feature>
<dbReference type="Pfam" id="PF01284">
    <property type="entry name" value="MARVEL"/>
    <property type="match status" value="1"/>
</dbReference>
<feature type="transmembrane region" description="Helical" evidence="6">
    <location>
        <begin position="29"/>
        <end position="50"/>
    </location>
</feature>
<comment type="caution">
    <text evidence="8">The sequence shown here is derived from an EMBL/GenBank/DDBJ whole genome shotgun (WGS) entry which is preliminary data.</text>
</comment>
<protein>
    <submittedName>
        <fullName evidence="8">MARVEL domain-containing protein</fullName>
    </submittedName>
</protein>
<feature type="compositionally biased region" description="Polar residues" evidence="5">
    <location>
        <begin position="274"/>
        <end position="286"/>
    </location>
</feature>
<feature type="transmembrane region" description="Helical" evidence="6">
    <location>
        <begin position="56"/>
        <end position="73"/>
    </location>
</feature>
<evidence type="ECO:0000256" key="1">
    <source>
        <dbReference type="ARBA" id="ARBA00004141"/>
    </source>
</evidence>
<evidence type="ECO:0000259" key="7">
    <source>
        <dbReference type="Pfam" id="PF01284"/>
    </source>
</evidence>
<evidence type="ECO:0000256" key="4">
    <source>
        <dbReference type="ARBA" id="ARBA00023136"/>
    </source>
</evidence>
<dbReference type="RefSeq" id="XP_070912790.1">
    <property type="nucleotide sequence ID" value="XM_071056689.1"/>
</dbReference>
<dbReference type="InterPro" id="IPR008253">
    <property type="entry name" value="Marvel"/>
</dbReference>
<proteinExistence type="predicted"/>
<dbReference type="EMBL" id="BAAFSV010000001">
    <property type="protein sequence ID" value="GAB1311057.1"/>
    <property type="molecule type" value="Genomic_DNA"/>
</dbReference>
<dbReference type="PANTHER" id="PTHR37451">
    <property type="entry name" value="MARVEL DOMAIN"/>
    <property type="match status" value="1"/>
</dbReference>
<keyword evidence="9" id="KW-1185">Reference proteome</keyword>
<dbReference type="GeneID" id="98172012"/>
<evidence type="ECO:0000256" key="6">
    <source>
        <dbReference type="SAM" id="Phobius"/>
    </source>
</evidence>
<evidence type="ECO:0000313" key="8">
    <source>
        <dbReference type="EMBL" id="GAB1311057.1"/>
    </source>
</evidence>
<feature type="compositionally biased region" description="Polar residues" evidence="5">
    <location>
        <begin position="229"/>
        <end position="238"/>
    </location>
</feature>
<keyword evidence="4 6" id="KW-0472">Membrane</keyword>
<keyword evidence="2 6" id="KW-0812">Transmembrane</keyword>
<comment type="subcellular location">
    <subcellularLocation>
        <location evidence="1">Membrane</location>
        <topology evidence="1">Multi-pass membrane protein</topology>
    </subcellularLocation>
</comment>
<keyword evidence="3 6" id="KW-1133">Transmembrane helix</keyword>
<feature type="region of interest" description="Disordered" evidence="5">
    <location>
        <begin position="217"/>
        <end position="298"/>
    </location>
</feature>
<name>A0ABQ0FZY3_9PEZI</name>
<feature type="domain" description="MARVEL" evidence="7">
    <location>
        <begin position="25"/>
        <end position="173"/>
    </location>
</feature>